<keyword evidence="3" id="KW-0813">Transport</keyword>
<gene>
    <name evidence="8" type="ORF">UL81_10495</name>
</gene>
<keyword evidence="9" id="KW-1185">Reference proteome</keyword>
<evidence type="ECO:0000256" key="6">
    <source>
        <dbReference type="ARBA" id="ARBA00022989"/>
    </source>
</evidence>
<dbReference type="Proteomes" id="UP000033566">
    <property type="component" value="Chromosome"/>
</dbReference>
<evidence type="ECO:0000256" key="7">
    <source>
        <dbReference type="ARBA" id="ARBA00023136"/>
    </source>
</evidence>
<dbReference type="KEGG" id="ccj:UL81_10495"/>
<evidence type="ECO:0000256" key="4">
    <source>
        <dbReference type="ARBA" id="ARBA00022475"/>
    </source>
</evidence>
<dbReference type="STRING" id="161896.UL81_10495"/>
<keyword evidence="6" id="KW-1133">Transmembrane helix</keyword>
<organism evidence="8 9">
    <name type="scientific">Corynebacterium camporealensis</name>
    <dbReference type="NCBI Taxonomy" id="161896"/>
    <lineage>
        <taxon>Bacteria</taxon>
        <taxon>Bacillati</taxon>
        <taxon>Actinomycetota</taxon>
        <taxon>Actinomycetes</taxon>
        <taxon>Mycobacteriales</taxon>
        <taxon>Corynebacteriaceae</taxon>
        <taxon>Corynebacterium</taxon>
    </lineage>
</organism>
<keyword evidence="5" id="KW-0812">Transmembrane</keyword>
<dbReference type="PANTHER" id="PTHR21716">
    <property type="entry name" value="TRANSMEMBRANE PROTEIN"/>
    <property type="match status" value="1"/>
</dbReference>
<dbReference type="HOGENOM" id="CLU_031275_3_0_11"/>
<evidence type="ECO:0000313" key="9">
    <source>
        <dbReference type="Proteomes" id="UP000033566"/>
    </source>
</evidence>
<keyword evidence="4" id="KW-1003">Cell membrane</keyword>
<evidence type="ECO:0000256" key="3">
    <source>
        <dbReference type="ARBA" id="ARBA00022448"/>
    </source>
</evidence>
<dbReference type="PATRIC" id="fig|161896.4.peg.2047"/>
<comment type="subcellular location">
    <subcellularLocation>
        <location evidence="1">Cell membrane</location>
        <topology evidence="1">Multi-pass membrane protein</topology>
    </subcellularLocation>
</comment>
<evidence type="ECO:0000313" key="8">
    <source>
        <dbReference type="EMBL" id="AKE40033.1"/>
    </source>
</evidence>
<evidence type="ECO:0000256" key="2">
    <source>
        <dbReference type="ARBA" id="ARBA00009773"/>
    </source>
</evidence>
<evidence type="ECO:0000256" key="5">
    <source>
        <dbReference type="ARBA" id="ARBA00022692"/>
    </source>
</evidence>
<dbReference type="OrthoDB" id="9784366at2"/>
<dbReference type="PANTHER" id="PTHR21716:SF53">
    <property type="entry name" value="PERMEASE PERM-RELATED"/>
    <property type="match status" value="1"/>
</dbReference>
<evidence type="ECO:0000256" key="1">
    <source>
        <dbReference type="ARBA" id="ARBA00004651"/>
    </source>
</evidence>
<dbReference type="GO" id="GO:0055085">
    <property type="term" value="P:transmembrane transport"/>
    <property type="evidence" value="ECO:0007669"/>
    <property type="project" value="TreeGrafter"/>
</dbReference>
<keyword evidence="7" id="KW-0472">Membrane</keyword>
<comment type="similarity">
    <text evidence="2">Belongs to the autoinducer-2 exporter (AI-2E) (TC 2.A.86) family.</text>
</comment>
<dbReference type="InterPro" id="IPR002549">
    <property type="entry name" value="AI-2E-like"/>
</dbReference>
<dbReference type="RefSeq" id="WP_046453566.1">
    <property type="nucleotide sequence ID" value="NZ_CP011311.1"/>
</dbReference>
<dbReference type="AlphaFoldDB" id="A0A0F6QZT3"/>
<accession>A0A0F6QZT3</accession>
<sequence length="444" mass="46986">MEDSKHNSTSSASSASKVEKPEEQETDSSSLVSEDPAGLGSKAASRPPEQPDRKARVIYGDFKALAKASLAFILIIAGVALIGYLLSVIWVGLLPVLLAILVSTVLYPVAAWLRGIKFPRALASITTILGFLLVFSGIMAAMAPTIANQGGKLVSQAQSGVNEFFRLLEEGPLEVDTEQFQSALEDIVNFLRDQASTIASGVVSGFSMASSIVVGFVIMLFVTFFILKDGDKFLPWMRKYLDSHTGWHVTELGSRIWKTLSGFIQAQAIVAFVDGALIALGLWALGVPLAFVIGVVTFFASFIPIIGAVTAGFLAVAIALFANGFVNALLALGVVVLVQQVEGNVLQPMLQSKAMGLHAAVVLLSVTVGGTLAGIVGAFLAVPVAATITVCLRYHAEMTALRAGELRPDQLTVATGAKELDADTDGDTPRIRVKQLYDSMYPGV</sequence>
<dbReference type="Pfam" id="PF01594">
    <property type="entry name" value="AI-2E_transport"/>
    <property type="match status" value="1"/>
</dbReference>
<proteinExistence type="inferred from homology"/>
<name>A0A0F6QZT3_9CORY</name>
<reference evidence="8 9" key="1">
    <citation type="journal article" date="2015" name="Genome Announc.">
        <title>Complete Genome Sequence of Corynebacterium camporealensis DSM 44610, Isolated from the Milk of a Manchega Sheep with Subclinical Mastitis.</title>
        <authorList>
            <person name="Ruckert C."/>
            <person name="Albersmeier A."/>
            <person name="Winkler A."/>
            <person name="Tauch A."/>
        </authorList>
    </citation>
    <scope>NUCLEOTIDE SEQUENCE [LARGE SCALE GENOMIC DNA]</scope>
    <source>
        <strain evidence="8 9">DSM 44610</strain>
    </source>
</reference>
<dbReference type="EMBL" id="CP011311">
    <property type="protein sequence ID" value="AKE40033.1"/>
    <property type="molecule type" value="Genomic_DNA"/>
</dbReference>
<dbReference type="GO" id="GO:0005886">
    <property type="term" value="C:plasma membrane"/>
    <property type="evidence" value="ECO:0007669"/>
    <property type="project" value="UniProtKB-SubCell"/>
</dbReference>
<protein>
    <submittedName>
        <fullName evidence="8">Putative permease</fullName>
    </submittedName>
</protein>